<feature type="coiled-coil region" evidence="1">
    <location>
        <begin position="43"/>
        <end position="85"/>
    </location>
</feature>
<name>A0A803PW13_CANSA</name>
<dbReference type="Proteomes" id="UP000596661">
    <property type="component" value="Chromosome 6"/>
</dbReference>
<evidence type="ECO:0000313" key="2">
    <source>
        <dbReference type="EnsemblPlants" id="cds.evm.model.06.1800"/>
    </source>
</evidence>
<accession>A0A803PW13</accession>
<reference evidence="2" key="2">
    <citation type="submission" date="2021-03" db="UniProtKB">
        <authorList>
            <consortium name="EnsemblPlants"/>
        </authorList>
    </citation>
    <scope>IDENTIFICATION</scope>
</reference>
<keyword evidence="3" id="KW-1185">Reference proteome</keyword>
<sequence length="86" mass="9955">MTNNLRVFVACFKDFDLLKKQNSALQEGLRKAKLDVATKDKEIKDLGKANNHAVEKAKKIEEQTIKKLEEKIMILTRDLKVKKEKN</sequence>
<evidence type="ECO:0000256" key="1">
    <source>
        <dbReference type="SAM" id="Coils"/>
    </source>
</evidence>
<dbReference type="EnsemblPlants" id="evm.model.06.1800">
    <property type="protein sequence ID" value="cds.evm.model.06.1800"/>
    <property type="gene ID" value="evm.TU.06.1800"/>
</dbReference>
<reference evidence="2" key="1">
    <citation type="submission" date="2018-11" db="EMBL/GenBank/DDBJ databases">
        <authorList>
            <person name="Grassa J C."/>
        </authorList>
    </citation>
    <scope>NUCLEOTIDE SEQUENCE [LARGE SCALE GENOMIC DNA]</scope>
</reference>
<organism evidence="2 3">
    <name type="scientific">Cannabis sativa</name>
    <name type="common">Hemp</name>
    <name type="synonym">Marijuana</name>
    <dbReference type="NCBI Taxonomy" id="3483"/>
    <lineage>
        <taxon>Eukaryota</taxon>
        <taxon>Viridiplantae</taxon>
        <taxon>Streptophyta</taxon>
        <taxon>Embryophyta</taxon>
        <taxon>Tracheophyta</taxon>
        <taxon>Spermatophyta</taxon>
        <taxon>Magnoliopsida</taxon>
        <taxon>eudicotyledons</taxon>
        <taxon>Gunneridae</taxon>
        <taxon>Pentapetalae</taxon>
        <taxon>rosids</taxon>
        <taxon>fabids</taxon>
        <taxon>Rosales</taxon>
        <taxon>Cannabaceae</taxon>
        <taxon>Cannabis</taxon>
    </lineage>
</organism>
<keyword evidence="1" id="KW-0175">Coiled coil</keyword>
<proteinExistence type="predicted"/>
<evidence type="ECO:0000313" key="3">
    <source>
        <dbReference type="Proteomes" id="UP000596661"/>
    </source>
</evidence>
<dbReference type="EMBL" id="UZAU01000618">
    <property type="status" value="NOT_ANNOTATED_CDS"/>
    <property type="molecule type" value="Genomic_DNA"/>
</dbReference>
<protein>
    <submittedName>
        <fullName evidence="2">Uncharacterized protein</fullName>
    </submittedName>
</protein>
<dbReference type="Gramene" id="evm.model.06.1800">
    <property type="protein sequence ID" value="cds.evm.model.06.1800"/>
    <property type="gene ID" value="evm.TU.06.1800"/>
</dbReference>
<dbReference type="AlphaFoldDB" id="A0A803PW13"/>